<dbReference type="PANTHER" id="PTHR34218">
    <property type="entry name" value="PEPTIDASE S45 PENICILLIN AMIDASE"/>
    <property type="match status" value="1"/>
</dbReference>
<dbReference type="AlphaFoldDB" id="M0N696"/>
<dbReference type="InterPro" id="IPR043146">
    <property type="entry name" value="Penicillin_amidase_N_B-knob"/>
</dbReference>
<dbReference type="InterPro" id="IPR043147">
    <property type="entry name" value="Penicillin_amidase_A-knob"/>
</dbReference>
<gene>
    <name evidence="5" type="ORF">C450_11113</name>
</gene>
<evidence type="ECO:0000256" key="2">
    <source>
        <dbReference type="ARBA" id="ARBA00022801"/>
    </source>
</evidence>
<dbReference type="InterPro" id="IPR014395">
    <property type="entry name" value="Pen/GL7ACA/AHL_acylase"/>
</dbReference>
<dbReference type="PATRIC" id="fig|1227456.3.peg.2254"/>
<proteinExistence type="inferred from homology"/>
<keyword evidence="6" id="KW-1185">Reference proteome</keyword>
<dbReference type="PIRSF" id="PIRSF001227">
    <property type="entry name" value="Pen_acylase"/>
    <property type="match status" value="1"/>
</dbReference>
<dbReference type="OrthoDB" id="56056at2157"/>
<feature type="region of interest" description="Disordered" evidence="4">
    <location>
        <begin position="220"/>
        <end position="252"/>
    </location>
</feature>
<protein>
    <submittedName>
        <fullName evidence="5">Peptidase S45 penicillin amidase</fullName>
    </submittedName>
</protein>
<dbReference type="InterPro" id="IPR023343">
    <property type="entry name" value="Penicillin_amidase_dom1"/>
</dbReference>
<evidence type="ECO:0000313" key="5">
    <source>
        <dbReference type="EMBL" id="EMA52644.1"/>
    </source>
</evidence>
<reference evidence="5 6" key="1">
    <citation type="journal article" date="2014" name="PLoS Genet.">
        <title>Phylogenetically driven sequencing of extremely halophilic archaea reveals strategies for static and dynamic osmo-response.</title>
        <authorList>
            <person name="Becker E.A."/>
            <person name="Seitzer P.M."/>
            <person name="Tritt A."/>
            <person name="Larsen D."/>
            <person name="Krusor M."/>
            <person name="Yao A.I."/>
            <person name="Wu D."/>
            <person name="Madern D."/>
            <person name="Eisen J.A."/>
            <person name="Darling A.E."/>
            <person name="Facciotti M.T."/>
        </authorList>
    </citation>
    <scope>NUCLEOTIDE SEQUENCE [LARGE SCALE GENOMIC DNA]</scope>
    <source>
        <strain evidence="5 6">DSM 8989</strain>
    </source>
</reference>
<dbReference type="Pfam" id="PF01804">
    <property type="entry name" value="Penicil_amidase"/>
    <property type="match status" value="1"/>
</dbReference>
<dbReference type="PANTHER" id="PTHR34218:SF4">
    <property type="entry name" value="ACYL-HOMOSERINE LACTONE ACYLASE QUIP"/>
    <property type="match status" value="1"/>
</dbReference>
<evidence type="ECO:0000313" key="6">
    <source>
        <dbReference type="Proteomes" id="UP000011625"/>
    </source>
</evidence>
<dbReference type="STRING" id="1227456.C450_11113"/>
<dbReference type="Gene3D" id="1.10.1400.10">
    <property type="match status" value="1"/>
</dbReference>
<accession>M0N696</accession>
<dbReference type="Gene3D" id="1.10.439.10">
    <property type="entry name" value="Penicillin Amidohydrolase, domain 1"/>
    <property type="match status" value="1"/>
</dbReference>
<sequence length="793" mass="88392">MDSDLTRRALVGAILAGGVGASTFSPVRGYLERFAPLSGSAWDATDQPDSRTIESPYGAAEVRYDEYGVPNVTGESEEALYYAVGYAQARDRAFQLDLQRRQMRGELSAVVGEQTLDSDEFRTKMDFASAAQVTWDSLADSRTGALTEAYAAGVNEIMANDPSALEFSLLEYEPDPWTPVDTILMQKQIAWTLTGSFRTLRTALVADRLGEEIAEELYPSRLDHDSPIIRDGGTDQASQQRSGAKHESSTHSVDPALADWLSQFESPSGIGSNSWVVSGEHTASGAPIVANDPHLSLMSPPVWYEMNLSPPGTNVRGVTFPGVPFVVIGENDAGAWGFTNTGADVIDFYRYDTREGEYRYEGEWREFETDQRTIEVDGGEDRNVTVRKTVHGPVIEREGARVGVAWTGHTAESTPQAIYEFSRSEGVDDIVDATENFDVPTQNLVYTDHDGNTLYYVTGKIPIRTIDGEEVSGDRIFDGSAGEGEWEGFTPFGTSSWEGFVPFEEKPHVTNPDYLGTANQRVVNDPEHYIAEAYSDPYRGIRIYDRLDRRAQSDDPIDPQFMKDLQHDTLDLRAEALVPLLVEVARTADDTTEIRRYVDALDEWDHRMERDSLAALVFVRWFDEYRERVFGPVFDEHDLDASYYPNDWVLQHLGPNSRWFEGRSRAEVMLDGLDAAIEDIENAEYDTYGGYNTTDAMTHPLGLAFLGYPDLPTDGSRATVNNYAVENPTGSSWRMVCSMDGPSSAVIPGGNSSSYFSDHYDDQLELWADTEYKSMSRELRGESTLTFEPEDEQ</sequence>
<evidence type="ECO:0000256" key="1">
    <source>
        <dbReference type="ARBA" id="ARBA00006586"/>
    </source>
</evidence>
<dbReference type="GO" id="GO:0016811">
    <property type="term" value="F:hydrolase activity, acting on carbon-nitrogen (but not peptide) bonds, in linear amides"/>
    <property type="evidence" value="ECO:0007669"/>
    <property type="project" value="InterPro"/>
</dbReference>
<keyword evidence="2" id="KW-0378">Hydrolase</keyword>
<evidence type="ECO:0000256" key="4">
    <source>
        <dbReference type="SAM" id="MobiDB-lite"/>
    </source>
</evidence>
<dbReference type="Gene3D" id="3.60.20.10">
    <property type="entry name" value="Glutamine Phosphoribosylpyrophosphate, subunit 1, domain 1"/>
    <property type="match status" value="1"/>
</dbReference>
<keyword evidence="3" id="KW-0865">Zymogen</keyword>
<name>M0N696_9EURY</name>
<dbReference type="Proteomes" id="UP000011625">
    <property type="component" value="Unassembled WGS sequence"/>
</dbReference>
<comment type="caution">
    <text evidence="5">The sequence shown here is derived from an EMBL/GenBank/DDBJ whole genome shotgun (WGS) entry which is preliminary data.</text>
</comment>
<dbReference type="EMBL" id="AOME01000054">
    <property type="protein sequence ID" value="EMA52644.1"/>
    <property type="molecule type" value="Genomic_DNA"/>
</dbReference>
<dbReference type="RefSeq" id="WP_005043392.1">
    <property type="nucleotide sequence ID" value="NZ_AOME01000054.1"/>
</dbReference>
<organism evidence="5 6">
    <name type="scientific">Halococcus salifodinae DSM 8989</name>
    <dbReference type="NCBI Taxonomy" id="1227456"/>
    <lineage>
        <taxon>Archaea</taxon>
        <taxon>Methanobacteriati</taxon>
        <taxon>Methanobacteriota</taxon>
        <taxon>Stenosarchaea group</taxon>
        <taxon>Halobacteria</taxon>
        <taxon>Halobacteriales</taxon>
        <taxon>Halococcaceae</taxon>
        <taxon>Halococcus</taxon>
    </lineage>
</organism>
<dbReference type="InterPro" id="IPR029055">
    <property type="entry name" value="Ntn_hydrolases_N"/>
</dbReference>
<dbReference type="GO" id="GO:0017000">
    <property type="term" value="P:antibiotic biosynthetic process"/>
    <property type="evidence" value="ECO:0007669"/>
    <property type="project" value="InterPro"/>
</dbReference>
<evidence type="ECO:0000256" key="3">
    <source>
        <dbReference type="ARBA" id="ARBA00023145"/>
    </source>
</evidence>
<dbReference type="Gene3D" id="2.30.120.10">
    <property type="match status" value="1"/>
</dbReference>
<dbReference type="SUPFAM" id="SSF56235">
    <property type="entry name" value="N-terminal nucleophile aminohydrolases (Ntn hydrolases)"/>
    <property type="match status" value="1"/>
</dbReference>
<comment type="similarity">
    <text evidence="1">Belongs to the peptidase S45 family.</text>
</comment>
<dbReference type="CDD" id="cd03747">
    <property type="entry name" value="Ntn_PGA_like"/>
    <property type="match status" value="1"/>
</dbReference>
<dbReference type="InterPro" id="IPR002692">
    <property type="entry name" value="S45"/>
</dbReference>
<dbReference type="MEROPS" id="S45.003"/>